<dbReference type="RefSeq" id="YP_010057683.1">
    <property type="nucleotide sequence ID" value="NC_054718.1"/>
</dbReference>
<accession>A0A6B9LYI0</accession>
<keyword evidence="2" id="KW-1185">Reference proteome</keyword>
<evidence type="ECO:0000313" key="1">
    <source>
        <dbReference type="EMBL" id="QHB47612.1"/>
    </source>
</evidence>
<gene>
    <name evidence="1" type="primary">43</name>
    <name evidence="1" type="ORF">SEA_MANGERIA_43</name>
</gene>
<dbReference type="GeneID" id="64764530"/>
<evidence type="ECO:0000313" key="2">
    <source>
        <dbReference type="Proteomes" id="UP000463917"/>
    </source>
</evidence>
<name>A0A6B9LYI0_9CAUD</name>
<dbReference type="EMBL" id="MN735434">
    <property type="protein sequence ID" value="QHB47612.1"/>
    <property type="molecule type" value="Genomic_DNA"/>
</dbReference>
<organism evidence="1 2">
    <name type="scientific">Mycobacterium phage Mangeria</name>
    <dbReference type="NCBI Taxonomy" id="2686471"/>
    <lineage>
        <taxon>Viruses</taxon>
        <taxon>Duplodnaviria</taxon>
        <taxon>Heunggongvirae</taxon>
        <taxon>Uroviricota</taxon>
        <taxon>Caudoviricetes</taxon>
        <taxon>Ceeclamvirinae</taxon>
        <taxon>Bixzunavirus</taxon>
        <taxon>Bixzunavirus mangeria</taxon>
    </lineage>
</organism>
<dbReference type="KEGG" id="vg:64764530"/>
<sequence>MEITFAAEWRKPHGFTDDLVLEIGPYTARVHFVGDVWESEVEHEDGRPVGHRIWEPTREQVKARAEETIRRHVEIRNAREKESSDVQ</sequence>
<protein>
    <submittedName>
        <fullName evidence="1">Uncharacterized protein</fullName>
    </submittedName>
</protein>
<dbReference type="Proteomes" id="UP000463917">
    <property type="component" value="Segment"/>
</dbReference>
<proteinExistence type="predicted"/>
<reference evidence="1 2" key="1">
    <citation type="submission" date="2019-11" db="EMBL/GenBank/DDBJ databases">
        <authorList>
            <person name="Kistler A.L."/>
            <person name="Divens A.M."/>
            <person name="Garlena R.A."/>
            <person name="Russell D.A."/>
            <person name="Pope W.H."/>
            <person name="Jacobs-Sera D."/>
            <person name="Hatfull G.F."/>
        </authorList>
    </citation>
    <scope>NUCLEOTIDE SEQUENCE [LARGE SCALE GENOMIC DNA]</scope>
</reference>